<dbReference type="SUPFAM" id="SSF56672">
    <property type="entry name" value="DNA/RNA polymerases"/>
    <property type="match status" value="1"/>
</dbReference>
<evidence type="ECO:0000259" key="8">
    <source>
        <dbReference type="PROSITE" id="PS50013"/>
    </source>
</evidence>
<feature type="domain" description="Chromo" evidence="8">
    <location>
        <begin position="269"/>
        <end position="354"/>
    </location>
</feature>
<dbReference type="InterPro" id="IPR023780">
    <property type="entry name" value="Chromo_domain"/>
</dbReference>
<dbReference type="InterPro" id="IPR043128">
    <property type="entry name" value="Rev_trsase/Diguanyl_cyclase"/>
</dbReference>
<dbReference type="Pfam" id="PF00078">
    <property type="entry name" value="RVT_1"/>
    <property type="match status" value="1"/>
</dbReference>
<dbReference type="Pfam" id="PF24626">
    <property type="entry name" value="SH3_Tf2-1"/>
    <property type="match status" value="1"/>
</dbReference>
<dbReference type="PROSITE" id="PS50878">
    <property type="entry name" value="RT_POL"/>
    <property type="match status" value="1"/>
</dbReference>
<dbReference type="InterPro" id="IPR056924">
    <property type="entry name" value="SH3_Tf2-1"/>
</dbReference>
<dbReference type="PANTHER" id="PTHR33064">
    <property type="entry name" value="POL PROTEIN"/>
    <property type="match status" value="1"/>
</dbReference>
<accession>A0A5N6N5V4</accession>
<evidence type="ECO:0000259" key="9">
    <source>
        <dbReference type="PROSITE" id="PS50878"/>
    </source>
</evidence>
<dbReference type="GO" id="GO:0003964">
    <property type="term" value="F:RNA-directed DNA polymerase activity"/>
    <property type="evidence" value="ECO:0007669"/>
    <property type="project" value="UniProtKB-KW"/>
</dbReference>
<dbReference type="FunFam" id="3.30.70.270:FF:000003">
    <property type="entry name" value="Transposon Ty3-G Gag-Pol polyprotein"/>
    <property type="match status" value="1"/>
</dbReference>
<keyword evidence="4" id="KW-0540">Nuclease</keyword>
<dbReference type="FunFam" id="3.10.10.10:FF:000007">
    <property type="entry name" value="Retrovirus-related Pol polyprotein from transposon 17.6-like Protein"/>
    <property type="match status" value="1"/>
</dbReference>
<evidence type="ECO:0008006" key="12">
    <source>
        <dbReference type="Google" id="ProtNLM"/>
    </source>
</evidence>
<dbReference type="Proteomes" id="UP000326396">
    <property type="component" value="Linkage Group LG3"/>
</dbReference>
<evidence type="ECO:0000256" key="3">
    <source>
        <dbReference type="ARBA" id="ARBA00022695"/>
    </source>
</evidence>
<proteinExistence type="predicted"/>
<sequence length="354" mass="40394">MSEDSIDKTAFRTHDGHYEYLVMPFGLSNAPATFQAIMNDIFRPLLRRKVVIFFDDILIYSPSWETHLADLYEVLNILLKHQFKVNKQKCSFSQSTTEYLGHIIDYKGVSMDPKKIEAVMAWPVPKNLKGLRGFLGLTGYYRKFIGNYGSIARPLTDLTKKDSFKWQSDAQNAFELIQHAFEVGDWVYVKLKPYRQLSVVNRIHQKLAAKFFGPFQIVDKIGPVAYKLLLPATSKIHPVFHVSLLKKAVRGPIEPVLPLELVIGEKDILVPEVILANRSIRDGSDSIEQWLVQWQGQDVAEDTWEDAVWIQGQFPDVSLEVKTLLEGGSNDTNGLSNDKEAPKLLKVYSRRGRK</sequence>
<keyword evidence="6" id="KW-0378">Hydrolase</keyword>
<dbReference type="InterPro" id="IPR051320">
    <property type="entry name" value="Viral_Replic_Matur_Polypro"/>
</dbReference>
<dbReference type="EMBL" id="SZYD01000013">
    <property type="protein sequence ID" value="KAD4385332.1"/>
    <property type="molecule type" value="Genomic_DNA"/>
</dbReference>
<protein>
    <recommendedName>
        <fullName evidence="12">Reverse transcriptase domain-containing protein</fullName>
    </recommendedName>
</protein>
<evidence type="ECO:0000313" key="11">
    <source>
        <dbReference type="Proteomes" id="UP000326396"/>
    </source>
</evidence>
<dbReference type="PROSITE" id="PS50013">
    <property type="entry name" value="CHROMO_2"/>
    <property type="match status" value="1"/>
</dbReference>
<feature type="domain" description="Reverse transcriptase" evidence="9">
    <location>
        <begin position="1"/>
        <end position="104"/>
    </location>
</feature>
<keyword evidence="2" id="KW-0808">Transferase</keyword>
<dbReference type="Pfam" id="PF00385">
    <property type="entry name" value="Chromo"/>
    <property type="match status" value="1"/>
</dbReference>
<organism evidence="10 11">
    <name type="scientific">Mikania micrantha</name>
    <name type="common">bitter vine</name>
    <dbReference type="NCBI Taxonomy" id="192012"/>
    <lineage>
        <taxon>Eukaryota</taxon>
        <taxon>Viridiplantae</taxon>
        <taxon>Streptophyta</taxon>
        <taxon>Embryophyta</taxon>
        <taxon>Tracheophyta</taxon>
        <taxon>Spermatophyta</taxon>
        <taxon>Magnoliopsida</taxon>
        <taxon>eudicotyledons</taxon>
        <taxon>Gunneridae</taxon>
        <taxon>Pentapetalae</taxon>
        <taxon>asterids</taxon>
        <taxon>campanulids</taxon>
        <taxon>Asterales</taxon>
        <taxon>Asteraceae</taxon>
        <taxon>Asteroideae</taxon>
        <taxon>Heliantheae alliance</taxon>
        <taxon>Eupatorieae</taxon>
        <taxon>Mikania</taxon>
    </lineage>
</organism>
<evidence type="ECO:0000313" key="10">
    <source>
        <dbReference type="EMBL" id="KAD4385332.1"/>
    </source>
</evidence>
<evidence type="ECO:0000256" key="1">
    <source>
        <dbReference type="ARBA" id="ARBA00022670"/>
    </source>
</evidence>
<dbReference type="Gene3D" id="3.10.10.10">
    <property type="entry name" value="HIV Type 1 Reverse Transcriptase, subunit A, domain 1"/>
    <property type="match status" value="1"/>
</dbReference>
<dbReference type="GO" id="GO:0008233">
    <property type="term" value="F:peptidase activity"/>
    <property type="evidence" value="ECO:0007669"/>
    <property type="project" value="UniProtKB-KW"/>
</dbReference>
<evidence type="ECO:0000256" key="6">
    <source>
        <dbReference type="ARBA" id="ARBA00022801"/>
    </source>
</evidence>
<evidence type="ECO:0000256" key="2">
    <source>
        <dbReference type="ARBA" id="ARBA00022679"/>
    </source>
</evidence>
<keyword evidence="11" id="KW-1185">Reference proteome</keyword>
<dbReference type="AlphaFoldDB" id="A0A5N6N5V4"/>
<dbReference type="InterPro" id="IPR043502">
    <property type="entry name" value="DNA/RNA_pol_sf"/>
</dbReference>
<dbReference type="InterPro" id="IPR000953">
    <property type="entry name" value="Chromo/chromo_shadow_dom"/>
</dbReference>
<dbReference type="Gene3D" id="3.30.70.270">
    <property type="match status" value="2"/>
</dbReference>
<evidence type="ECO:0000256" key="4">
    <source>
        <dbReference type="ARBA" id="ARBA00022722"/>
    </source>
</evidence>
<dbReference type="FunFam" id="3.30.70.270:FF:000063">
    <property type="entry name" value="Zinc knuckle domaincontaining protein"/>
    <property type="match status" value="1"/>
</dbReference>
<keyword evidence="3" id="KW-0548">Nucleotidyltransferase</keyword>
<dbReference type="GO" id="GO:0006508">
    <property type="term" value="P:proteolysis"/>
    <property type="evidence" value="ECO:0007669"/>
    <property type="project" value="UniProtKB-KW"/>
</dbReference>
<dbReference type="PANTHER" id="PTHR33064:SF37">
    <property type="entry name" value="RIBONUCLEASE H"/>
    <property type="match status" value="1"/>
</dbReference>
<dbReference type="OrthoDB" id="5554229at2759"/>
<evidence type="ECO:0000256" key="5">
    <source>
        <dbReference type="ARBA" id="ARBA00022759"/>
    </source>
</evidence>
<dbReference type="CDD" id="cd01647">
    <property type="entry name" value="RT_LTR"/>
    <property type="match status" value="1"/>
</dbReference>
<dbReference type="SUPFAM" id="SSF54160">
    <property type="entry name" value="Chromo domain-like"/>
    <property type="match status" value="1"/>
</dbReference>
<dbReference type="InterPro" id="IPR000477">
    <property type="entry name" value="RT_dom"/>
</dbReference>
<evidence type="ECO:0000256" key="7">
    <source>
        <dbReference type="ARBA" id="ARBA00022918"/>
    </source>
</evidence>
<comment type="caution">
    <text evidence="10">The sequence shown here is derived from an EMBL/GenBank/DDBJ whole genome shotgun (WGS) entry which is preliminary data.</text>
</comment>
<dbReference type="InterPro" id="IPR016197">
    <property type="entry name" value="Chromo-like_dom_sf"/>
</dbReference>
<dbReference type="Gene3D" id="2.40.50.40">
    <property type="match status" value="1"/>
</dbReference>
<name>A0A5N6N5V4_9ASTR</name>
<reference evidence="10 11" key="1">
    <citation type="submission" date="2019-05" db="EMBL/GenBank/DDBJ databases">
        <title>Mikania micrantha, genome provides insights into the molecular mechanism of rapid growth.</title>
        <authorList>
            <person name="Liu B."/>
        </authorList>
    </citation>
    <scope>NUCLEOTIDE SEQUENCE [LARGE SCALE GENOMIC DNA]</scope>
    <source>
        <strain evidence="10">NLD-2019</strain>
        <tissue evidence="10">Leaf</tissue>
    </source>
</reference>
<keyword evidence="5" id="KW-0255">Endonuclease</keyword>
<dbReference type="GO" id="GO:0004519">
    <property type="term" value="F:endonuclease activity"/>
    <property type="evidence" value="ECO:0007669"/>
    <property type="project" value="UniProtKB-KW"/>
</dbReference>
<gene>
    <name evidence="10" type="ORF">E3N88_25500</name>
</gene>
<keyword evidence="7" id="KW-0695">RNA-directed DNA polymerase</keyword>
<keyword evidence="1" id="KW-0645">Protease</keyword>